<reference evidence="3" key="1">
    <citation type="submission" date="2025-08" db="UniProtKB">
        <authorList>
            <consortium name="RefSeq"/>
        </authorList>
    </citation>
    <scope>IDENTIFICATION</scope>
    <source>
        <tissue evidence="3">Leaf</tissue>
    </source>
</reference>
<name>A0A1S3TH14_VIGRR</name>
<feature type="region of interest" description="Disordered" evidence="1">
    <location>
        <begin position="35"/>
        <end position="55"/>
    </location>
</feature>
<evidence type="ECO:0000313" key="2">
    <source>
        <dbReference type="Proteomes" id="UP000087766"/>
    </source>
</evidence>
<keyword evidence="2" id="KW-1185">Reference proteome</keyword>
<dbReference type="Proteomes" id="UP000087766">
    <property type="component" value="Unplaced"/>
</dbReference>
<dbReference type="RefSeq" id="XP_014493055.1">
    <property type="nucleotide sequence ID" value="XM_014637569.1"/>
</dbReference>
<dbReference type="GeneID" id="106755419"/>
<dbReference type="Gene3D" id="2.40.70.10">
    <property type="entry name" value="Acid Proteases"/>
    <property type="match status" value="1"/>
</dbReference>
<evidence type="ECO:0000313" key="3">
    <source>
        <dbReference type="RefSeq" id="XP_014493055.1"/>
    </source>
</evidence>
<dbReference type="InterPro" id="IPR021109">
    <property type="entry name" value="Peptidase_aspartic_dom_sf"/>
</dbReference>
<dbReference type="OrthoDB" id="1305902at2759"/>
<dbReference type="CDD" id="cd00303">
    <property type="entry name" value="retropepsin_like"/>
    <property type="match status" value="1"/>
</dbReference>
<dbReference type="PANTHER" id="PTHR33067">
    <property type="entry name" value="RNA-DIRECTED DNA POLYMERASE-RELATED"/>
    <property type="match status" value="1"/>
</dbReference>
<dbReference type="SUPFAM" id="SSF50630">
    <property type="entry name" value="Acid proteases"/>
    <property type="match status" value="1"/>
</dbReference>
<dbReference type="AlphaFoldDB" id="A0A1S3TH14"/>
<dbReference type="PANTHER" id="PTHR33067:SF35">
    <property type="entry name" value="ASPARTIC PEPTIDASE DDI1-TYPE DOMAIN-CONTAINING PROTEIN"/>
    <property type="match status" value="1"/>
</dbReference>
<proteinExistence type="predicted"/>
<accession>A0A1S3TH14</accession>
<organism evidence="2 3">
    <name type="scientific">Vigna radiata var. radiata</name>
    <name type="common">Mung bean</name>
    <name type="synonym">Phaseolus aureus</name>
    <dbReference type="NCBI Taxonomy" id="3916"/>
    <lineage>
        <taxon>Eukaryota</taxon>
        <taxon>Viridiplantae</taxon>
        <taxon>Streptophyta</taxon>
        <taxon>Embryophyta</taxon>
        <taxon>Tracheophyta</taxon>
        <taxon>Spermatophyta</taxon>
        <taxon>Magnoliopsida</taxon>
        <taxon>eudicotyledons</taxon>
        <taxon>Gunneridae</taxon>
        <taxon>Pentapetalae</taxon>
        <taxon>rosids</taxon>
        <taxon>fabids</taxon>
        <taxon>Fabales</taxon>
        <taxon>Fabaceae</taxon>
        <taxon>Papilionoideae</taxon>
        <taxon>50 kb inversion clade</taxon>
        <taxon>NPAAA clade</taxon>
        <taxon>indigoferoid/millettioid clade</taxon>
        <taxon>Phaseoleae</taxon>
        <taxon>Vigna</taxon>
    </lineage>
</organism>
<protein>
    <submittedName>
        <fullName evidence="3">Uncharacterized protein LOC106755419</fullName>
    </submittedName>
</protein>
<evidence type="ECO:0000256" key="1">
    <source>
        <dbReference type="SAM" id="MobiDB-lite"/>
    </source>
</evidence>
<sequence length="204" mass="23098">MKIMPSTEVLHQLPVYSKRIKYYLGEVIDLEEEEIEKQGSCTRPKKRKHPPKMKDPGSLTISCAIGDVDVGRALLDSGSRINLMPLSLLIKIGGLTLKPSNLSVVVADGSSKRPAGVVDDVVFRVEYLEFLVDFVVMEMKANEMIPLILGRPFMKTAKMVISIHDEMVMLKDQENKLIYTSFVERLTRIQKRAKYRASRKDVAF</sequence>
<dbReference type="Pfam" id="PF13650">
    <property type="entry name" value="Asp_protease_2"/>
    <property type="match status" value="1"/>
</dbReference>
<dbReference type="KEGG" id="vra:106755419"/>
<gene>
    <name evidence="3" type="primary">LOC106755419</name>
</gene>